<proteinExistence type="predicted"/>
<evidence type="ECO:0000313" key="3">
    <source>
        <dbReference type="Proteomes" id="UP001345691"/>
    </source>
</evidence>
<evidence type="ECO:0000313" key="2">
    <source>
        <dbReference type="EMBL" id="KAK5060666.1"/>
    </source>
</evidence>
<dbReference type="EMBL" id="JAVRRF010000010">
    <property type="protein sequence ID" value="KAK5060666.1"/>
    <property type="molecule type" value="Genomic_DNA"/>
</dbReference>
<name>A0ABR0JBI6_9EURO</name>
<keyword evidence="3" id="KW-1185">Reference proteome</keyword>
<evidence type="ECO:0000259" key="1">
    <source>
        <dbReference type="Pfam" id="PF00724"/>
    </source>
</evidence>
<feature type="domain" description="NADH:flavin oxidoreductase/NADH oxidase N-terminal" evidence="1">
    <location>
        <begin position="15"/>
        <end position="337"/>
    </location>
</feature>
<dbReference type="SUPFAM" id="SSF51395">
    <property type="entry name" value="FMN-linked oxidoreductases"/>
    <property type="match status" value="1"/>
</dbReference>
<protein>
    <recommendedName>
        <fullName evidence="1">NADH:flavin oxidoreductase/NADH oxidase N-terminal domain-containing protein</fullName>
    </recommendedName>
</protein>
<sequence>MATLSRGMAQEDRRVGPCHLQHRIAMAPMTRRRAHDDYVASALMVDYYAQKASTPGTLLISEAIATSTRASVWQNTTGIYTEEQMSKWEPVVQAVHAKGSYIFAQLWITGRAAREIAVAAGAEVVSSSDIPWSPEQAVPRPLREDEIWACINDFRQAAINAVAVGFDGVEIHGANGYLVDQFTQDKCNKRTDGWGGSIEKRARFGIEVSKAVAGAIGPDRVGFRISPWCKHHGMGMDDPVPQFTYLLQELQKLNLAYLHIIEARVAGNADVDLRESIDVFVDAWNNTSPVIVAGGYTAESAREAVDGKYHDKDVLVAFGRQFISNPDLPFRVKKGIPWTKYNRDTFYEVLSPNGYTDYKFCPEFREVLG</sequence>
<dbReference type="PANTHER" id="PTHR22893:SF91">
    <property type="entry name" value="NADPH DEHYDROGENASE 2-RELATED"/>
    <property type="match status" value="1"/>
</dbReference>
<accession>A0ABR0JBI6</accession>
<dbReference type="InterPro" id="IPR001155">
    <property type="entry name" value="OxRdtase_FMN_N"/>
</dbReference>
<dbReference type="Proteomes" id="UP001345691">
    <property type="component" value="Unassembled WGS sequence"/>
</dbReference>
<dbReference type="CDD" id="cd02933">
    <property type="entry name" value="OYE_like_FMN"/>
    <property type="match status" value="1"/>
</dbReference>
<dbReference type="InterPro" id="IPR045247">
    <property type="entry name" value="Oye-like"/>
</dbReference>
<reference evidence="2 3" key="1">
    <citation type="submission" date="2023-08" db="EMBL/GenBank/DDBJ databases">
        <title>Black Yeasts Isolated from many extreme environments.</title>
        <authorList>
            <person name="Coleine C."/>
            <person name="Stajich J.E."/>
            <person name="Selbmann L."/>
        </authorList>
    </citation>
    <scope>NUCLEOTIDE SEQUENCE [LARGE SCALE GENOMIC DNA]</scope>
    <source>
        <strain evidence="2 3">CCFEE 6328</strain>
    </source>
</reference>
<gene>
    <name evidence="2" type="ORF">LTR69_005265</name>
</gene>
<dbReference type="PANTHER" id="PTHR22893">
    <property type="entry name" value="NADH OXIDOREDUCTASE-RELATED"/>
    <property type="match status" value="1"/>
</dbReference>
<comment type="caution">
    <text evidence="2">The sequence shown here is derived from an EMBL/GenBank/DDBJ whole genome shotgun (WGS) entry which is preliminary data.</text>
</comment>
<organism evidence="2 3">
    <name type="scientific">Exophiala sideris</name>
    <dbReference type="NCBI Taxonomy" id="1016849"/>
    <lineage>
        <taxon>Eukaryota</taxon>
        <taxon>Fungi</taxon>
        <taxon>Dikarya</taxon>
        <taxon>Ascomycota</taxon>
        <taxon>Pezizomycotina</taxon>
        <taxon>Eurotiomycetes</taxon>
        <taxon>Chaetothyriomycetidae</taxon>
        <taxon>Chaetothyriales</taxon>
        <taxon>Herpotrichiellaceae</taxon>
        <taxon>Exophiala</taxon>
    </lineage>
</organism>
<dbReference type="Gene3D" id="3.20.20.70">
    <property type="entry name" value="Aldolase class I"/>
    <property type="match status" value="1"/>
</dbReference>
<dbReference type="Pfam" id="PF00724">
    <property type="entry name" value="Oxidored_FMN"/>
    <property type="match status" value="1"/>
</dbReference>
<dbReference type="InterPro" id="IPR013785">
    <property type="entry name" value="Aldolase_TIM"/>
</dbReference>